<evidence type="ECO:0000256" key="6">
    <source>
        <dbReference type="ARBA" id="ARBA00023136"/>
    </source>
</evidence>
<protein>
    <recommendedName>
        <fullName evidence="12">SEFIR domain-containing protein</fullName>
    </recommendedName>
</protein>
<comment type="subcellular location">
    <subcellularLocation>
        <location evidence="1">Cell membrane</location>
        <topology evidence="1">Single-pass type I membrane protein</topology>
    </subcellularLocation>
</comment>
<keyword evidence="6 10" id="KW-0472">Membrane</keyword>
<dbReference type="GO" id="GO:0030368">
    <property type="term" value="F:interleukin-17 receptor activity"/>
    <property type="evidence" value="ECO:0007669"/>
    <property type="project" value="InterPro"/>
</dbReference>
<evidence type="ECO:0000313" key="13">
    <source>
        <dbReference type="EnsemblMetazoa" id="G29195.1:cds"/>
    </source>
</evidence>
<keyword evidence="8" id="KW-0325">Glycoprotein</keyword>
<feature type="chain" id="PRO_5036490264" description="SEFIR domain-containing protein" evidence="11">
    <location>
        <begin position="27"/>
        <end position="809"/>
    </location>
</feature>
<evidence type="ECO:0000256" key="1">
    <source>
        <dbReference type="ARBA" id="ARBA00004251"/>
    </source>
</evidence>
<dbReference type="AlphaFoldDB" id="A0A8W8LQC8"/>
<sequence length="809" mass="91520">MKKTQQKILSGLTVVIFILILTKSETASFTVNGVEISSNRTCSSNPNITCFVYFIRDQGCSAKAVTAFPHLYDVSKENKFPEKPQSMVINPFHRKYPTNHKYYPGLTITLKAPVTASFEVLKGFELIYSYNLDSNYGCLIFDLSAAKLTYTDVVEASGFYFHCTDFWADIWPMKVNDVPAVLLDSRSLPPAPAQYDRYLNATENAGTWGEWGFCPPNTKCNNSTPSCKWVTTIMNKALRNDSGPFNQIQVAFALAPTEFPFTIYTISLYNVNGTSPVSAVNVTKDHPNHVFKGIPPGTYIVKVLPFDPYFNQGPGRCLCKNEYNSCFPCTTTITRSFTVGYILRPPSDTNTVTTSDSHSPPITNPITTADSHFTPTVESVTSADISGKTDESPHTGVGIIAAVIGVLIGVLLVVVMGFLFFYWRNKDKRDDDDNDTERGDNYNIIEDENIKVADKGNSLWFQNDGLEDNDGERRVLPKKTIFLAYAEDHESHKDVLTSFADFLETHCRCNVIFAPWRLSDIMQDKFRWVINSMDQADYTVIVNSFTAFEQFKQWKTNGKKDSKIFEGSPLADLFIPILNQTCIRLNNQSNYRKFIMVRFEYTSKEHSITELNSGGEYVLMKHLREFLCHVHQIDQQRTKMENVGLAFVDDYTQLPDGTQLKDKIQKAKEYEVKFPRRMDSKMSNDSGMDSLTEEDKATIKENYEQNRYTWSEETIQMEAVGDSITEIIANDSFREPDISYEPPITKSDFHPPSDSVSFDETSGALLDKMLSLNFRNLGYEASEDFIEQDRDSESTFDGESCISIGGRSV</sequence>
<evidence type="ECO:0000256" key="3">
    <source>
        <dbReference type="ARBA" id="ARBA00022692"/>
    </source>
</evidence>
<dbReference type="InterPro" id="IPR039465">
    <property type="entry name" value="IL-17_rcpt-like"/>
</dbReference>
<dbReference type="PANTHER" id="PTHR15583">
    <property type="entry name" value="INTERLEUKIN-17 RECEPTOR"/>
    <property type="match status" value="1"/>
</dbReference>
<dbReference type="EnsemblMetazoa" id="G29195.1">
    <property type="protein sequence ID" value="G29195.1:cds"/>
    <property type="gene ID" value="G29195"/>
</dbReference>
<feature type="signal peptide" evidence="11">
    <location>
        <begin position="1"/>
        <end position="26"/>
    </location>
</feature>
<dbReference type="Proteomes" id="UP000005408">
    <property type="component" value="Unassembled WGS sequence"/>
</dbReference>
<evidence type="ECO:0000313" key="14">
    <source>
        <dbReference type="Proteomes" id="UP000005408"/>
    </source>
</evidence>
<dbReference type="InterPro" id="IPR038683">
    <property type="entry name" value="IL17RA/B_FnIII-like_1_sf"/>
</dbReference>
<dbReference type="Gene3D" id="3.40.50.11530">
    <property type="match status" value="1"/>
</dbReference>
<feature type="region of interest" description="Disordered" evidence="9">
    <location>
        <begin position="789"/>
        <end position="809"/>
    </location>
</feature>
<evidence type="ECO:0000256" key="11">
    <source>
        <dbReference type="SAM" id="SignalP"/>
    </source>
</evidence>
<evidence type="ECO:0000256" key="4">
    <source>
        <dbReference type="ARBA" id="ARBA00022729"/>
    </source>
</evidence>
<dbReference type="InterPro" id="IPR013568">
    <property type="entry name" value="SEFIR_dom"/>
</dbReference>
<feature type="transmembrane region" description="Helical" evidence="10">
    <location>
        <begin position="399"/>
        <end position="423"/>
    </location>
</feature>
<reference evidence="13" key="1">
    <citation type="submission" date="2022-08" db="UniProtKB">
        <authorList>
            <consortium name="EnsemblMetazoa"/>
        </authorList>
    </citation>
    <scope>IDENTIFICATION</scope>
    <source>
        <strain evidence="13">05x7-T-G4-1.051#20</strain>
    </source>
</reference>
<evidence type="ECO:0000256" key="8">
    <source>
        <dbReference type="ARBA" id="ARBA00023180"/>
    </source>
</evidence>
<keyword evidence="14" id="KW-1185">Reference proteome</keyword>
<evidence type="ECO:0000256" key="9">
    <source>
        <dbReference type="SAM" id="MobiDB-lite"/>
    </source>
</evidence>
<evidence type="ECO:0000256" key="7">
    <source>
        <dbReference type="ARBA" id="ARBA00023170"/>
    </source>
</evidence>
<dbReference type="InterPro" id="IPR057066">
    <property type="entry name" value="Ig_ILCR1"/>
</dbReference>
<name>A0A8W8LQC8_MAGGI</name>
<accession>A0A8W8LQC8</accession>
<organism evidence="13 14">
    <name type="scientific">Magallana gigas</name>
    <name type="common">Pacific oyster</name>
    <name type="synonym">Crassostrea gigas</name>
    <dbReference type="NCBI Taxonomy" id="29159"/>
    <lineage>
        <taxon>Eukaryota</taxon>
        <taxon>Metazoa</taxon>
        <taxon>Spiralia</taxon>
        <taxon>Lophotrochozoa</taxon>
        <taxon>Mollusca</taxon>
        <taxon>Bivalvia</taxon>
        <taxon>Autobranchia</taxon>
        <taxon>Pteriomorphia</taxon>
        <taxon>Ostreida</taxon>
        <taxon>Ostreoidea</taxon>
        <taxon>Ostreidae</taxon>
        <taxon>Magallana</taxon>
    </lineage>
</organism>
<dbReference type="Gene3D" id="2.60.40.2160">
    <property type="entry name" value="Interleukin-17 receptor A/B, fibronectin-III-like domain 1"/>
    <property type="match status" value="1"/>
</dbReference>
<feature type="region of interest" description="Disordered" evidence="9">
    <location>
        <begin position="350"/>
        <end position="371"/>
    </location>
</feature>
<feature type="domain" description="SEFIR" evidence="12">
    <location>
        <begin position="478"/>
        <end position="628"/>
    </location>
</feature>
<dbReference type="PROSITE" id="PS51534">
    <property type="entry name" value="SEFIR"/>
    <property type="match status" value="1"/>
</dbReference>
<dbReference type="PANTHER" id="PTHR15583:SF7">
    <property type="entry name" value="INTERLEUKIN CYTOKINE RECEPTOR-RELATED PROTEIN 2"/>
    <property type="match status" value="1"/>
</dbReference>
<dbReference type="Pfam" id="PF08357">
    <property type="entry name" value="SEFIR"/>
    <property type="match status" value="1"/>
</dbReference>
<evidence type="ECO:0000259" key="12">
    <source>
        <dbReference type="PROSITE" id="PS51534"/>
    </source>
</evidence>
<keyword evidence="2" id="KW-1003">Cell membrane</keyword>
<keyword evidence="5 10" id="KW-1133">Transmembrane helix</keyword>
<dbReference type="GO" id="GO:0005886">
    <property type="term" value="C:plasma membrane"/>
    <property type="evidence" value="ECO:0007669"/>
    <property type="project" value="UniProtKB-SubCell"/>
</dbReference>
<keyword evidence="3 10" id="KW-0812">Transmembrane</keyword>
<dbReference type="Pfam" id="PF23608">
    <property type="entry name" value="Ig_ILCR1"/>
    <property type="match status" value="1"/>
</dbReference>
<keyword evidence="7" id="KW-0675">Receptor</keyword>
<evidence type="ECO:0000256" key="5">
    <source>
        <dbReference type="ARBA" id="ARBA00022989"/>
    </source>
</evidence>
<evidence type="ECO:0000256" key="2">
    <source>
        <dbReference type="ARBA" id="ARBA00022475"/>
    </source>
</evidence>
<evidence type="ECO:0000256" key="10">
    <source>
        <dbReference type="SAM" id="Phobius"/>
    </source>
</evidence>
<keyword evidence="4 11" id="KW-0732">Signal</keyword>
<proteinExistence type="predicted"/>